<name>S7X321_9BACT</name>
<dbReference type="Proteomes" id="UP000014974">
    <property type="component" value="Unassembled WGS sequence"/>
</dbReference>
<gene>
    <name evidence="1" type="ORF">ADICYQ_0952</name>
</gene>
<dbReference type="STRING" id="641524.ADICYQ_0952"/>
<reference evidence="1 2" key="1">
    <citation type="journal article" date="2013" name="Genome Announc.">
        <title>Draft Genome Sequence of Cyclobacterium qasimii Strain M12-11BT, Isolated from Arctic Marine Sediment.</title>
        <authorList>
            <person name="Shivaji S."/>
            <person name="Ara S."/>
            <person name="Singh A."/>
            <person name="Kumar Pinnaka A."/>
        </authorList>
    </citation>
    <scope>NUCLEOTIDE SEQUENCE [LARGE SCALE GENOMIC DNA]</scope>
    <source>
        <strain evidence="1 2">M12-11B</strain>
    </source>
</reference>
<accession>S7X321</accession>
<evidence type="ECO:0000313" key="2">
    <source>
        <dbReference type="Proteomes" id="UP000014974"/>
    </source>
</evidence>
<sequence>MQIYNQYEETSNLILRYLNFETQNALNSTAPIVILFHDGIASKSAISMHNSYHHTSTRLYSPKGLITL</sequence>
<comment type="caution">
    <text evidence="1">The sequence shown here is derived from an EMBL/GenBank/DDBJ whole genome shotgun (WGS) entry which is preliminary data.</text>
</comment>
<proteinExistence type="predicted"/>
<dbReference type="EMBL" id="ATNM01000036">
    <property type="protein sequence ID" value="EPR70528.1"/>
    <property type="molecule type" value="Genomic_DNA"/>
</dbReference>
<organism evidence="1 2">
    <name type="scientific">Cyclobacterium qasimii M12-11B</name>
    <dbReference type="NCBI Taxonomy" id="641524"/>
    <lineage>
        <taxon>Bacteria</taxon>
        <taxon>Pseudomonadati</taxon>
        <taxon>Bacteroidota</taxon>
        <taxon>Cytophagia</taxon>
        <taxon>Cytophagales</taxon>
        <taxon>Cyclobacteriaceae</taxon>
        <taxon>Cyclobacterium</taxon>
    </lineage>
</organism>
<protein>
    <submittedName>
        <fullName evidence="1">Uncharacterized protein</fullName>
    </submittedName>
</protein>
<evidence type="ECO:0000313" key="1">
    <source>
        <dbReference type="EMBL" id="EPR70528.1"/>
    </source>
</evidence>
<dbReference type="AlphaFoldDB" id="S7X321"/>